<reference evidence="3 4" key="1">
    <citation type="submission" date="2020-02" db="EMBL/GenBank/DDBJ databases">
        <title>Bird 10,000 Genomes (B10K) Project - Family phase.</title>
        <authorList>
            <person name="Zhang G."/>
        </authorList>
    </citation>
    <scope>NUCLEOTIDE SEQUENCE [LARGE SCALE GENOMIC DNA]</scope>
    <source>
        <strain evidence="3">B10K-DU-006-06</strain>
    </source>
</reference>
<feature type="non-terminal residue" evidence="3">
    <location>
        <position position="124"/>
    </location>
</feature>
<name>A0A7L4FRL3_9COLU</name>
<comment type="caution">
    <text evidence="3">The sequence shown here is derived from an EMBL/GenBank/DDBJ whole genome shotgun (WGS) entry which is preliminary data.</text>
</comment>
<feature type="transmembrane region" description="Helical" evidence="2">
    <location>
        <begin position="71"/>
        <end position="93"/>
    </location>
</feature>
<evidence type="ECO:0000256" key="2">
    <source>
        <dbReference type="SAM" id="Phobius"/>
    </source>
</evidence>
<proteinExistence type="predicted"/>
<keyword evidence="2" id="KW-0472">Membrane</keyword>
<accession>A0A7L4FRL3</accession>
<keyword evidence="2" id="KW-0812">Transmembrane</keyword>
<dbReference type="PANTHER" id="PTHR10424">
    <property type="entry name" value="VIRAL ENVELOPE PROTEIN"/>
    <property type="match status" value="1"/>
</dbReference>
<evidence type="ECO:0000313" key="4">
    <source>
        <dbReference type="Proteomes" id="UP000541332"/>
    </source>
</evidence>
<dbReference type="Proteomes" id="UP000541332">
    <property type="component" value="Unassembled WGS sequence"/>
</dbReference>
<dbReference type="AlphaFoldDB" id="A0A7L4FRL3"/>
<feature type="non-terminal residue" evidence="3">
    <location>
        <position position="1"/>
    </location>
</feature>
<sequence>LAKEGGLCMAINQTFCTYINKEIQVETDLQQIWEKTKLVHQVSKDDTSFGFTNLWEKLTSWLLDLGWLKQLFVLVIILIVLSLLICILLRCLLCCTKGTMDSYTQWKKHQLQQKVESGKYFMKG</sequence>
<dbReference type="SUPFAM" id="SSF58069">
    <property type="entry name" value="Virus ectodomain"/>
    <property type="match status" value="1"/>
</dbReference>
<protein>
    <submittedName>
        <fullName evidence="3">ERVV2 protein</fullName>
    </submittedName>
</protein>
<dbReference type="InterPro" id="IPR018154">
    <property type="entry name" value="TLV/ENV_coat_polyprotein"/>
</dbReference>
<organism evidence="3 4">
    <name type="scientific">Pampusana beccarii</name>
    <name type="common">Western bronze ground-dove</name>
    <dbReference type="NCBI Taxonomy" id="2953425"/>
    <lineage>
        <taxon>Eukaryota</taxon>
        <taxon>Metazoa</taxon>
        <taxon>Chordata</taxon>
        <taxon>Craniata</taxon>
        <taxon>Vertebrata</taxon>
        <taxon>Euteleostomi</taxon>
        <taxon>Archelosauria</taxon>
        <taxon>Archosauria</taxon>
        <taxon>Dinosauria</taxon>
        <taxon>Saurischia</taxon>
        <taxon>Theropoda</taxon>
        <taxon>Coelurosauria</taxon>
        <taxon>Aves</taxon>
        <taxon>Neognathae</taxon>
        <taxon>Neoaves</taxon>
        <taxon>Columbimorphae</taxon>
        <taxon>Columbiformes</taxon>
        <taxon>Columbidae</taxon>
        <taxon>Pampusana</taxon>
    </lineage>
</organism>
<evidence type="ECO:0000313" key="3">
    <source>
        <dbReference type="EMBL" id="NXW88753.1"/>
    </source>
</evidence>
<dbReference type="OrthoDB" id="8949317at2759"/>
<dbReference type="PANTHER" id="PTHR10424:SF73">
    <property type="entry name" value="ENDOGENOUS RETROVIRUS GROUP FC1 ENV POLYPROTEIN-RELATED"/>
    <property type="match status" value="1"/>
</dbReference>
<keyword evidence="2" id="KW-1133">Transmembrane helix</keyword>
<dbReference type="EMBL" id="VWYH01005867">
    <property type="protein sequence ID" value="NXW88753.1"/>
    <property type="molecule type" value="Genomic_DNA"/>
</dbReference>
<keyword evidence="1" id="KW-1015">Disulfide bond</keyword>
<keyword evidence="4" id="KW-1185">Reference proteome</keyword>
<gene>
    <name evidence="3" type="primary">Ervv2_0</name>
    <name evidence="3" type="ORF">ALOBEC_R15447</name>
</gene>
<dbReference type="Gene3D" id="1.10.287.210">
    <property type="match status" value="1"/>
</dbReference>
<evidence type="ECO:0000256" key="1">
    <source>
        <dbReference type="ARBA" id="ARBA00023157"/>
    </source>
</evidence>